<dbReference type="eggNOG" id="COG1196">
    <property type="taxonomic scope" value="Bacteria"/>
</dbReference>
<evidence type="ECO:0000313" key="5">
    <source>
        <dbReference type="Proteomes" id="UP000024329"/>
    </source>
</evidence>
<keyword evidence="1" id="KW-0175">Coiled coil</keyword>
<dbReference type="Gene3D" id="3.40.50.300">
    <property type="entry name" value="P-loop containing nucleotide triphosphate hydrolases"/>
    <property type="match status" value="1"/>
</dbReference>
<feature type="coiled-coil region" evidence="1">
    <location>
        <begin position="445"/>
        <end position="479"/>
    </location>
</feature>
<dbReference type="EMBL" id="CP017076">
    <property type="protein sequence ID" value="AOR79424.1"/>
    <property type="molecule type" value="Genomic_DNA"/>
</dbReference>
<proteinExistence type="predicted"/>
<reference evidence="3" key="2">
    <citation type="submission" date="2016-08" db="EMBL/GenBank/DDBJ databases">
        <authorList>
            <person name="Seilhamer J.J."/>
        </authorList>
    </citation>
    <scope>NUCLEOTIDE SEQUENCE [LARGE SCALE GENOMIC DNA]</scope>
    <source>
        <strain evidence="3">SA1</strain>
        <plasmid evidence="3">pSA1</plasmid>
    </source>
</reference>
<evidence type="ECO:0000313" key="6">
    <source>
        <dbReference type="Proteomes" id="UP000094626"/>
    </source>
</evidence>
<dbReference type="GO" id="GO:0016887">
    <property type="term" value="F:ATP hydrolysis activity"/>
    <property type="evidence" value="ECO:0007669"/>
    <property type="project" value="InterPro"/>
</dbReference>
<name>A0A031JNM9_9SPHN</name>
<evidence type="ECO:0000313" key="3">
    <source>
        <dbReference type="EMBL" id="AOR79424.1"/>
    </source>
</evidence>
<organism evidence="4 5">
    <name type="scientific">Novosphingobium resinovorum</name>
    <dbReference type="NCBI Taxonomy" id="158500"/>
    <lineage>
        <taxon>Bacteria</taxon>
        <taxon>Pseudomonadati</taxon>
        <taxon>Pseudomonadota</taxon>
        <taxon>Alphaproteobacteria</taxon>
        <taxon>Sphingomonadales</taxon>
        <taxon>Sphingomonadaceae</taxon>
        <taxon>Novosphingobium</taxon>
    </lineage>
</organism>
<dbReference type="GO" id="GO:0004519">
    <property type="term" value="F:endonuclease activity"/>
    <property type="evidence" value="ECO:0007669"/>
    <property type="project" value="UniProtKB-KW"/>
</dbReference>
<evidence type="ECO:0000256" key="1">
    <source>
        <dbReference type="SAM" id="Coils"/>
    </source>
</evidence>
<dbReference type="EMBL" id="JFYZ01000026">
    <property type="protein sequence ID" value="EZP79361.1"/>
    <property type="molecule type" value="Genomic_DNA"/>
</dbReference>
<dbReference type="InterPro" id="IPR038729">
    <property type="entry name" value="Rad50/SbcC_AAA"/>
</dbReference>
<dbReference type="GO" id="GO:0006302">
    <property type="term" value="P:double-strand break repair"/>
    <property type="evidence" value="ECO:0007669"/>
    <property type="project" value="InterPro"/>
</dbReference>
<dbReference type="InterPro" id="IPR027417">
    <property type="entry name" value="P-loop_NTPase"/>
</dbReference>
<keyword evidence="6" id="KW-1185">Reference proteome</keyword>
<dbReference type="SUPFAM" id="SSF52540">
    <property type="entry name" value="P-loop containing nucleoside triphosphate hydrolases"/>
    <property type="match status" value="1"/>
</dbReference>
<keyword evidence="4" id="KW-0255">Endonuclease</keyword>
<dbReference type="AlphaFoldDB" id="A0A031JNM9"/>
<dbReference type="KEGG" id="nre:BES08_21560"/>
<feature type="coiled-coil region" evidence="1">
    <location>
        <begin position="270"/>
        <end position="297"/>
    </location>
</feature>
<protein>
    <submittedName>
        <fullName evidence="4">Endonuclease subunit</fullName>
    </submittedName>
</protein>
<dbReference type="RefSeq" id="WP_036528180.1">
    <property type="nucleotide sequence ID" value="NZ_CP017076.1"/>
</dbReference>
<keyword evidence="4" id="KW-0540">Nuclease</keyword>
<dbReference type="PATRIC" id="fig|158500.4.peg.4097"/>
<dbReference type="Proteomes" id="UP000094626">
    <property type="component" value="Plasmid pSA1"/>
</dbReference>
<dbReference type="Proteomes" id="UP000024329">
    <property type="component" value="Unassembled WGS sequence"/>
</dbReference>
<keyword evidence="4" id="KW-0378">Hydrolase</keyword>
<reference evidence="6" key="3">
    <citation type="journal article" date="2017" name="J. Biotechnol.">
        <title>Complete genome sequence of Novosphingobium resinovorum SA1, a versatile xenobiotic-degrading bacterium capable of utilizing sulfanilic acid.</title>
        <authorList>
            <person name="Hegedus B."/>
            <person name="Kos P.B."/>
            <person name="Balint B."/>
            <person name="Maroti G."/>
            <person name="Gan H.M."/>
            <person name="Perei K."/>
            <person name="Rakhely G."/>
        </authorList>
    </citation>
    <scope>NUCLEOTIDE SEQUENCE [LARGE SCALE GENOMIC DNA]</scope>
    <source>
        <strain evidence="6">SA1</strain>
    </source>
</reference>
<evidence type="ECO:0000259" key="2">
    <source>
        <dbReference type="Pfam" id="PF13476"/>
    </source>
</evidence>
<geneLocation type="plasmid" evidence="3 6">
    <name>pSA1</name>
</geneLocation>
<evidence type="ECO:0000313" key="4">
    <source>
        <dbReference type="EMBL" id="EZP79361.1"/>
    </source>
</evidence>
<dbReference type="OrthoDB" id="8107482at2"/>
<reference evidence="4 5" key="1">
    <citation type="submission" date="2014-03" db="EMBL/GenBank/DDBJ databases">
        <title>Whole genome sequence of Novosphingobium resinovorum KF1.</title>
        <authorList>
            <person name="Gan H.M."/>
            <person name="Gan H.Y."/>
            <person name="Chew T.H."/>
            <person name="Savka M.A."/>
        </authorList>
    </citation>
    <scope>NUCLEOTIDE SEQUENCE [LARGE SCALE GENOMIC DNA]</scope>
    <source>
        <strain evidence="4 5">KF1</strain>
    </source>
</reference>
<feature type="domain" description="Rad50/SbcC-type AAA" evidence="2">
    <location>
        <begin position="24"/>
        <end position="189"/>
    </location>
</feature>
<keyword evidence="3" id="KW-0614">Plasmid</keyword>
<gene>
    <name evidence="3" type="ORF">BES08_21560</name>
    <name evidence="4" type="ORF">BV97_04028</name>
</gene>
<sequence length="631" mass="70491">MIAFFRIERMLVSRGSHVLYDEVFHAGVNIIHGSNGAGKSTIADFIFFGLGGDLKDWKASASRAEQVSIQLITKSGILSLRRDVSTDGGRPMSIYFGTLDEALSSPNESWQTLPYRRPDHGYSFSQVLFNAIGLPESISDGGSNITMHQLLRLLYVDQLTPVQRIFRVENFDTWQTRQAVGDLLSGVGGYDLYEKQIALRETEKLYAAAVMEYRSLVVVASGYGENILSEHISAAIEKASKERTGLLSLIDELVSASEEKSERADLKKIRSDAIKEYNRARRAVAHLTNEIEVLEYEISDAEDFIKHLGQSLSDFDNASTTFFALGHLAFEYCPSCFAPVTPKDEAHCQLCDTKRVDGADDSRALAVRLDLQMQLKESESLQVDRLKELSQKQSALRVARQVLRRASSTIELGQSGTVTGRESAIAELSRKVGFIDSQLESLHKRLELAKKIQAASDAKEDLSARVTRLKAEIEAILRAQGKRKLEAYTLISNETKAFLDQDLQEHSDFGEVENVSFEFSGDWIAINGEKNRAGSASGMVILKNSFAAGLLSASLLDKRFNLPRWMLFDNVEDKGMVEERSWNFQRLLVNLSKRSKTPHQIIYTTSKIAPELDQPDLVVGRQYQRAARSLN</sequence>
<dbReference type="Pfam" id="PF13476">
    <property type="entry name" value="AAA_23"/>
    <property type="match status" value="1"/>
</dbReference>
<accession>A0A031JNM9</accession>